<evidence type="ECO:0000256" key="8">
    <source>
        <dbReference type="ARBA" id="ARBA00022792"/>
    </source>
</evidence>
<evidence type="ECO:0000256" key="12">
    <source>
        <dbReference type="ARBA" id="ARBA00023027"/>
    </source>
</evidence>
<feature type="transmembrane region" description="Helical" evidence="17">
    <location>
        <begin position="7"/>
        <end position="29"/>
    </location>
</feature>
<keyword evidence="7 17" id="KW-0812">Transmembrane</keyword>
<dbReference type="InterPro" id="IPR003945">
    <property type="entry name" value="NU5C-like"/>
</dbReference>
<comment type="subcellular location">
    <subcellularLocation>
        <location evidence="2">Mitochondrion inner membrane</location>
        <topology evidence="2">Multi-pass membrane protein</topology>
    </subcellularLocation>
</comment>
<feature type="domain" description="NADH-Ubiquinone oxidoreductase (complex I) chain 5 N-terminal" evidence="19">
    <location>
        <begin position="42"/>
        <end position="90"/>
    </location>
</feature>
<keyword evidence="11 17" id="KW-1133">Transmembrane helix</keyword>
<feature type="transmembrane region" description="Helical" evidence="17">
    <location>
        <begin position="87"/>
        <end position="105"/>
    </location>
</feature>
<dbReference type="PANTHER" id="PTHR42829:SF2">
    <property type="entry name" value="NADH-UBIQUINONE OXIDOREDUCTASE CHAIN 5"/>
    <property type="match status" value="1"/>
</dbReference>
<organism evidence="21">
    <name type="scientific">Glyptotermes sp. C TB-2014</name>
    <dbReference type="NCBI Taxonomy" id="1576353"/>
    <lineage>
        <taxon>Eukaryota</taxon>
        <taxon>Metazoa</taxon>
        <taxon>Ecdysozoa</taxon>
        <taxon>Arthropoda</taxon>
        <taxon>Hexapoda</taxon>
        <taxon>Insecta</taxon>
        <taxon>Pterygota</taxon>
        <taxon>Neoptera</taxon>
        <taxon>Polyneoptera</taxon>
        <taxon>Dictyoptera</taxon>
        <taxon>Blattodea</taxon>
        <taxon>Blattoidea</taxon>
        <taxon>Termitoidae</taxon>
        <taxon>Kalotermitidae</taxon>
        <taxon>Glyptotermitinae</taxon>
        <taxon>Glyptotermes</taxon>
    </lineage>
</organism>
<dbReference type="Pfam" id="PF06455">
    <property type="entry name" value="NADH5_C"/>
    <property type="match status" value="1"/>
</dbReference>
<keyword evidence="9" id="KW-1278">Translocase</keyword>
<feature type="transmembrane region" description="Helical" evidence="17">
    <location>
        <begin position="273"/>
        <end position="298"/>
    </location>
</feature>
<keyword evidence="13 17" id="KW-0830">Ubiquinone</keyword>
<geneLocation type="mitochondrion" evidence="21"/>
<dbReference type="GO" id="GO:0015990">
    <property type="term" value="P:electron transport coupled proton transport"/>
    <property type="evidence" value="ECO:0007669"/>
    <property type="project" value="TreeGrafter"/>
</dbReference>
<gene>
    <name evidence="21" type="primary">nad5</name>
</gene>
<feature type="transmembrane region" description="Helical" evidence="17">
    <location>
        <begin position="421"/>
        <end position="444"/>
    </location>
</feature>
<proteinExistence type="inferred from homology"/>
<feature type="transmembrane region" description="Helical" evidence="17">
    <location>
        <begin position="152"/>
        <end position="172"/>
    </location>
</feature>
<feature type="transmembrane region" description="Helical" evidence="17">
    <location>
        <begin position="240"/>
        <end position="261"/>
    </location>
</feature>
<comment type="function">
    <text evidence="17">Core subunit of the mitochondrial membrane respiratory chain NADH dehydrogenase (Complex I) which catalyzes electron transfer from NADH through the respiratory chain, using ubiquinone as an electron acceptor. Essential for the catalytic activity and assembly of complex I.</text>
</comment>
<feature type="transmembrane region" description="Helical" evidence="17">
    <location>
        <begin position="214"/>
        <end position="234"/>
    </location>
</feature>
<feature type="transmembrane region" description="Helical" evidence="17">
    <location>
        <begin position="342"/>
        <end position="360"/>
    </location>
</feature>
<keyword evidence="8" id="KW-0999">Mitochondrion inner membrane</keyword>
<keyword evidence="14 17" id="KW-0496">Mitochondrion</keyword>
<feature type="transmembrane region" description="Helical" evidence="17">
    <location>
        <begin position="451"/>
        <end position="472"/>
    </location>
</feature>
<dbReference type="Pfam" id="PF00662">
    <property type="entry name" value="Proton_antipo_N"/>
    <property type="match status" value="1"/>
</dbReference>
<evidence type="ECO:0000256" key="5">
    <source>
        <dbReference type="ARBA" id="ARBA00022448"/>
    </source>
</evidence>
<dbReference type="GO" id="GO:0042773">
    <property type="term" value="P:ATP synthesis coupled electron transport"/>
    <property type="evidence" value="ECO:0007669"/>
    <property type="project" value="InterPro"/>
</dbReference>
<dbReference type="EMBL" id="KP026300">
    <property type="protein sequence ID" value="AIY62147.1"/>
    <property type="molecule type" value="Genomic_DNA"/>
</dbReference>
<feature type="transmembrane region" description="Helical" evidence="17">
    <location>
        <begin position="184"/>
        <end position="202"/>
    </location>
</feature>
<evidence type="ECO:0000256" key="9">
    <source>
        <dbReference type="ARBA" id="ARBA00022967"/>
    </source>
</evidence>
<dbReference type="GO" id="GO:0008137">
    <property type="term" value="F:NADH dehydrogenase (ubiquinone) activity"/>
    <property type="evidence" value="ECO:0007669"/>
    <property type="project" value="UniProtKB-EC"/>
</dbReference>
<evidence type="ECO:0000256" key="16">
    <source>
        <dbReference type="ARBA" id="ARBA00049551"/>
    </source>
</evidence>
<protein>
    <recommendedName>
        <fullName evidence="4 17">NADH-ubiquinone oxidoreductase chain 5</fullName>
        <ecNumber evidence="3 17">7.1.1.2</ecNumber>
    </recommendedName>
</protein>
<dbReference type="EC" id="7.1.1.2" evidence="3 17"/>
<comment type="similarity">
    <text evidence="17">Belongs to the complex I subunit 5 family.</text>
</comment>
<feature type="transmembrane region" description="Helical" evidence="17">
    <location>
        <begin position="49"/>
        <end position="75"/>
    </location>
</feature>
<dbReference type="PANTHER" id="PTHR42829">
    <property type="entry name" value="NADH-UBIQUINONE OXIDOREDUCTASE CHAIN 5"/>
    <property type="match status" value="1"/>
</dbReference>
<evidence type="ECO:0000259" key="20">
    <source>
        <dbReference type="Pfam" id="PF06455"/>
    </source>
</evidence>
<accession>A0A0A7E953</accession>
<evidence type="ECO:0000256" key="17">
    <source>
        <dbReference type="RuleBase" id="RU003404"/>
    </source>
</evidence>
<dbReference type="AlphaFoldDB" id="A0A0A7E953"/>
<reference evidence="21" key="1">
    <citation type="submission" date="2014-10" db="EMBL/GenBank/DDBJ databases">
        <title>The evolutionary history of termites as inferred from 66 mitochondrial genomes.</title>
        <authorList>
            <person name="Bourguignon T."/>
            <person name="Lo N."/>
            <person name="Cameron S.L."/>
            <person name="Sobotnik J."/>
            <person name="Hayashi Y."/>
            <person name="Shigenobu S."/>
            <person name="Watanabe D."/>
            <person name="Roisin Y."/>
            <person name="Miura T."/>
            <person name="Evans T.A."/>
        </authorList>
    </citation>
    <scope>NUCLEOTIDE SEQUENCE</scope>
</reference>
<feature type="domain" description="NADH dehydrogenase subunit 5 C-terminal" evidence="20">
    <location>
        <begin position="393"/>
        <end position="574"/>
    </location>
</feature>
<feature type="transmembrane region" description="Helical" evidence="17">
    <location>
        <begin position="366"/>
        <end position="385"/>
    </location>
</feature>
<evidence type="ECO:0000256" key="3">
    <source>
        <dbReference type="ARBA" id="ARBA00012944"/>
    </source>
</evidence>
<dbReference type="GO" id="GO:0003954">
    <property type="term" value="F:NADH dehydrogenase activity"/>
    <property type="evidence" value="ECO:0007669"/>
    <property type="project" value="TreeGrafter"/>
</dbReference>
<dbReference type="Pfam" id="PF00361">
    <property type="entry name" value="Proton_antipo_M"/>
    <property type="match status" value="1"/>
</dbReference>
<evidence type="ECO:0000256" key="13">
    <source>
        <dbReference type="ARBA" id="ARBA00023075"/>
    </source>
</evidence>
<comment type="catalytic activity">
    <reaction evidence="16 17">
        <text>a ubiquinone + NADH + 5 H(+)(in) = a ubiquinol + NAD(+) + 4 H(+)(out)</text>
        <dbReference type="Rhea" id="RHEA:29091"/>
        <dbReference type="Rhea" id="RHEA-COMP:9565"/>
        <dbReference type="Rhea" id="RHEA-COMP:9566"/>
        <dbReference type="ChEBI" id="CHEBI:15378"/>
        <dbReference type="ChEBI" id="CHEBI:16389"/>
        <dbReference type="ChEBI" id="CHEBI:17976"/>
        <dbReference type="ChEBI" id="CHEBI:57540"/>
        <dbReference type="ChEBI" id="CHEBI:57945"/>
        <dbReference type="EC" id="7.1.1.2"/>
    </reaction>
</comment>
<keyword evidence="15 17" id="KW-0472">Membrane</keyword>
<evidence type="ECO:0000256" key="6">
    <source>
        <dbReference type="ARBA" id="ARBA00022660"/>
    </source>
</evidence>
<evidence type="ECO:0000259" key="18">
    <source>
        <dbReference type="Pfam" id="PF00361"/>
    </source>
</evidence>
<dbReference type="InterPro" id="IPR001750">
    <property type="entry name" value="ND/Mrp_TM"/>
</dbReference>
<sequence>MYNFSICFISFVSLFFVGLFCFLLGYYFVFNDLVVFIEWDIITLNSSSVVMTFLFDWMSLMFMGFVFFISSLVILYSDDYMHGDLNMNRFILLVLMFVLSMMFLIVSPNMISILLGWDGLGLVSYCLVIYYQNVKSYSAGMLTVLSNRVGDVALLMVIAWMVNFGSWNYIYYLDFLAGSFEMDLISVLVILAAMTSSAQIPFSSWLPAAMAAPTPVSALVHSSTLVTAGVYLLIRFSPVISGFLCIFLLLFSALTMFMAGLGANFEYDMKKIIALSTLSQLGLMIGAVSVGLVGLAFFHLLTHALFKALLFMCAGVIIHTMSDSQDIRFMGGLSFQMPFTSVCLGVSSFALCGMPFLSGFYSSDLILEMVSFSYVNLIGFFLFFISTGLTVCYSFRLFYYVFCGAFSLSTFYSISEDNVNMLYGMFGLMVVAVFGGSMLSWLVFHTPSMVCLPFFLKFLAIFVSLLGGWLGYELSKMNLNGSLISLFFYRLSSFYGSMWFMPYFSTYGVSLSPLQLGYNSLSTSDLGWAEQVGGQGMYWVLMNMSSINQWWQYNNLKMFLGFFVMWFVILMFMFI</sequence>
<evidence type="ECO:0000313" key="21">
    <source>
        <dbReference type="EMBL" id="AIY62147.1"/>
    </source>
</evidence>
<dbReference type="PRINTS" id="PR01434">
    <property type="entry name" value="NADHDHGNASE5"/>
</dbReference>
<evidence type="ECO:0000256" key="1">
    <source>
        <dbReference type="ARBA" id="ARBA00003257"/>
    </source>
</evidence>
<evidence type="ECO:0000256" key="4">
    <source>
        <dbReference type="ARBA" id="ARBA00021096"/>
    </source>
</evidence>
<dbReference type="InterPro" id="IPR010934">
    <property type="entry name" value="NADH_DH_su5_C"/>
</dbReference>
<feature type="domain" description="NADH:quinone oxidoreductase/Mrp antiporter transmembrane" evidence="18">
    <location>
        <begin position="107"/>
        <end position="389"/>
    </location>
</feature>
<keyword evidence="5 17" id="KW-0813">Transport</keyword>
<keyword evidence="12 17" id="KW-0520">NAD</keyword>
<dbReference type="GO" id="GO:0005743">
    <property type="term" value="C:mitochondrial inner membrane"/>
    <property type="evidence" value="ECO:0007669"/>
    <property type="project" value="UniProtKB-SubCell"/>
</dbReference>
<evidence type="ECO:0000256" key="14">
    <source>
        <dbReference type="ARBA" id="ARBA00023128"/>
    </source>
</evidence>
<evidence type="ECO:0000256" key="11">
    <source>
        <dbReference type="ARBA" id="ARBA00022989"/>
    </source>
</evidence>
<evidence type="ECO:0000256" key="15">
    <source>
        <dbReference type="ARBA" id="ARBA00023136"/>
    </source>
</evidence>
<keyword evidence="10" id="KW-0249">Electron transport</keyword>
<feature type="transmembrane region" description="Helical" evidence="17">
    <location>
        <begin position="556"/>
        <end position="574"/>
    </location>
</feature>
<evidence type="ECO:0000256" key="2">
    <source>
        <dbReference type="ARBA" id="ARBA00004448"/>
    </source>
</evidence>
<keyword evidence="6" id="KW-0679">Respiratory chain</keyword>
<evidence type="ECO:0000259" key="19">
    <source>
        <dbReference type="Pfam" id="PF00662"/>
    </source>
</evidence>
<name>A0A0A7E953_9NEOP</name>
<feature type="transmembrane region" description="Helical" evidence="17">
    <location>
        <begin position="397"/>
        <end position="415"/>
    </location>
</feature>
<evidence type="ECO:0000256" key="7">
    <source>
        <dbReference type="ARBA" id="ARBA00022692"/>
    </source>
</evidence>
<feature type="transmembrane region" description="Helical" evidence="17">
    <location>
        <begin position="304"/>
        <end position="321"/>
    </location>
</feature>
<comment type="function">
    <text evidence="1">Core subunit of the mitochondrial membrane respiratory chain NADH dehydrogenase (Complex I) that is believed to belong to the minimal assembly required for catalysis. Complex I functions in the transfer of electrons from NADH to the respiratory chain. The immediate electron acceptor for the enzyme is believed to be ubiquinone.</text>
</comment>
<dbReference type="InterPro" id="IPR001516">
    <property type="entry name" value="Proton_antipo_N"/>
</dbReference>
<feature type="transmembrane region" description="Helical" evidence="17">
    <location>
        <begin position="484"/>
        <end position="504"/>
    </location>
</feature>
<evidence type="ECO:0000256" key="10">
    <source>
        <dbReference type="ARBA" id="ARBA00022982"/>
    </source>
</evidence>